<keyword evidence="5" id="KW-1185">Reference proteome</keyword>
<dbReference type="EMBL" id="JAWHQM010000024">
    <property type="protein sequence ID" value="KAK5632399.1"/>
    <property type="molecule type" value="Genomic_DNA"/>
</dbReference>
<comment type="subcellular location">
    <subcellularLocation>
        <location evidence="1">Mitochondrion</location>
    </subcellularLocation>
</comment>
<evidence type="ECO:0008006" key="6">
    <source>
        <dbReference type="Google" id="ProtNLM"/>
    </source>
</evidence>
<dbReference type="AlphaFoldDB" id="A0AAN7UWH2"/>
<dbReference type="PANTHER" id="PTHR28554">
    <property type="entry name" value="39S RIBOSOMAL PROTEIN L45, MITOCHONDRIAL"/>
    <property type="match status" value="1"/>
</dbReference>
<evidence type="ECO:0000256" key="1">
    <source>
        <dbReference type="ARBA" id="ARBA00004173"/>
    </source>
</evidence>
<dbReference type="InterPro" id="IPR032710">
    <property type="entry name" value="NTF2-like_dom_sf"/>
</dbReference>
<evidence type="ECO:0000256" key="3">
    <source>
        <dbReference type="ARBA" id="ARBA00023128"/>
    </source>
</evidence>
<organism evidence="4 5">
    <name type="scientific">Xylaria bambusicola</name>
    <dbReference type="NCBI Taxonomy" id="326684"/>
    <lineage>
        <taxon>Eukaryota</taxon>
        <taxon>Fungi</taxon>
        <taxon>Dikarya</taxon>
        <taxon>Ascomycota</taxon>
        <taxon>Pezizomycotina</taxon>
        <taxon>Sordariomycetes</taxon>
        <taxon>Xylariomycetidae</taxon>
        <taxon>Xylariales</taxon>
        <taxon>Xylariaceae</taxon>
        <taxon>Xylaria</taxon>
    </lineage>
</organism>
<reference evidence="4 5" key="1">
    <citation type="submission" date="2023-10" db="EMBL/GenBank/DDBJ databases">
        <title>Draft genome sequence of Xylaria bambusicola isolate GMP-LS, the root and basal stem rot pathogen of sugarcane in Indonesia.</title>
        <authorList>
            <person name="Selvaraj P."/>
            <person name="Muralishankar V."/>
            <person name="Muruganantham S."/>
            <person name="Sp S."/>
            <person name="Haryani S."/>
            <person name="Lau K.J.X."/>
            <person name="Naqvi N.I."/>
        </authorList>
    </citation>
    <scope>NUCLEOTIDE SEQUENCE [LARGE SCALE GENOMIC DNA]</scope>
    <source>
        <strain evidence="4">GMP-LS</strain>
    </source>
</reference>
<dbReference type="InterPro" id="IPR051975">
    <property type="entry name" value="mtLSU_mL45"/>
</dbReference>
<sequence length="295" mass="33384">MAELARIARPWLPLLKRPVRSSIISSPFVGLGHSRSISVTAAACRQMKAAHRNMRNEVNVETSFLLPFTIVPPPIWRWPASPWKFAQMVYLLAQNRFLAWASLAGIYFVSLPHKLIGLPRFRSNKGSSIPTAKALHVQMSEAVASGDKETLRRVCSTELFHTLAGAIDARPRGMRTEWELVRYKDPLRYPRLADFRCMYQPSAAGKRGSMRLIKQAVVTISSVQRIARYDDSKGGVKIPGSEREQHMLEHIVLQADVKSKTFESGPWKVWGTLPEMSFEKIRDDTALFRELTANQ</sequence>
<name>A0AAN7UWH2_9PEZI</name>
<keyword evidence="3" id="KW-0496">Mitochondrion</keyword>
<dbReference type="Proteomes" id="UP001305414">
    <property type="component" value="Unassembled WGS sequence"/>
</dbReference>
<dbReference type="GO" id="GO:0005739">
    <property type="term" value="C:mitochondrion"/>
    <property type="evidence" value="ECO:0007669"/>
    <property type="project" value="UniProtKB-SubCell"/>
</dbReference>
<gene>
    <name evidence="4" type="ORF">RRF57_008113</name>
</gene>
<evidence type="ECO:0000256" key="2">
    <source>
        <dbReference type="ARBA" id="ARBA00022946"/>
    </source>
</evidence>
<dbReference type="SUPFAM" id="SSF54427">
    <property type="entry name" value="NTF2-like"/>
    <property type="match status" value="1"/>
</dbReference>
<comment type="caution">
    <text evidence="4">The sequence shown here is derived from an EMBL/GenBank/DDBJ whole genome shotgun (WGS) entry which is preliminary data.</text>
</comment>
<protein>
    <recommendedName>
        <fullName evidence="6">Tim44-like domain-containing protein</fullName>
    </recommendedName>
</protein>
<dbReference type="PANTHER" id="PTHR28554:SF1">
    <property type="entry name" value="LARGE RIBOSOMAL SUBUNIT PROTEIN ML45"/>
    <property type="match status" value="1"/>
</dbReference>
<evidence type="ECO:0000313" key="4">
    <source>
        <dbReference type="EMBL" id="KAK5632399.1"/>
    </source>
</evidence>
<proteinExistence type="predicted"/>
<dbReference type="Gene3D" id="3.10.450.240">
    <property type="match status" value="1"/>
</dbReference>
<evidence type="ECO:0000313" key="5">
    <source>
        <dbReference type="Proteomes" id="UP001305414"/>
    </source>
</evidence>
<accession>A0AAN7UWH2</accession>
<keyword evidence="2" id="KW-0809">Transit peptide</keyword>